<reference evidence="2" key="1">
    <citation type="journal article" date="2019" name="Int. J. Syst. Evol. Microbiol.">
        <title>The Global Catalogue of Microorganisms (GCM) 10K type strain sequencing project: providing services to taxonomists for standard genome sequencing and annotation.</title>
        <authorList>
            <consortium name="The Broad Institute Genomics Platform"/>
            <consortium name="The Broad Institute Genome Sequencing Center for Infectious Disease"/>
            <person name="Wu L."/>
            <person name="Ma J."/>
        </authorList>
    </citation>
    <scope>NUCLEOTIDE SEQUENCE [LARGE SCALE GENOMIC DNA]</scope>
    <source>
        <strain evidence="2">JCM 19125</strain>
    </source>
</reference>
<dbReference type="RefSeq" id="WP_345580233.1">
    <property type="nucleotide sequence ID" value="NZ_BAABLV010000018.1"/>
</dbReference>
<proteinExistence type="predicted"/>
<evidence type="ECO:0000313" key="1">
    <source>
        <dbReference type="EMBL" id="GAA4895443.1"/>
    </source>
</evidence>
<name>A0ABP9FG57_9ACTN</name>
<organism evidence="1 2">
    <name type="scientific">Tessaracoccus lubricantis</name>
    <dbReference type="NCBI Taxonomy" id="545543"/>
    <lineage>
        <taxon>Bacteria</taxon>
        <taxon>Bacillati</taxon>
        <taxon>Actinomycetota</taxon>
        <taxon>Actinomycetes</taxon>
        <taxon>Propionibacteriales</taxon>
        <taxon>Propionibacteriaceae</taxon>
        <taxon>Tessaracoccus</taxon>
    </lineage>
</organism>
<comment type="caution">
    <text evidence="1">The sequence shown here is derived from an EMBL/GenBank/DDBJ whole genome shotgun (WGS) entry which is preliminary data.</text>
</comment>
<sequence>MRHIFTMQELFEQGWKEAEVPQAIVSGALTRLRRGAFTQSTNANRARIDAGVKACSPKSVVSHASAALLHQLPVRRKASETVHLTRTRTSGGRNDRDVHLYSCPVQEDEIVKIGDLKVTNLGRTVVDLARHEPPEWALAAGDAALRAGLSEHELDLQLIRAAKRPGIRQARRVVGLLDGLSESAGESISRWLLSQSGLPMPQLQVELTSHGELARVDFFWPELGLIGEFDGKVKYGRTLKPNQDPGEVVFAEKRREDGLRAQGYLVIRWTWADLKNPATFIAMMRAGMELAARVVRPGS</sequence>
<dbReference type="EMBL" id="BAABLV010000018">
    <property type="protein sequence ID" value="GAA4895443.1"/>
    <property type="molecule type" value="Genomic_DNA"/>
</dbReference>
<evidence type="ECO:0000313" key="2">
    <source>
        <dbReference type="Proteomes" id="UP001501521"/>
    </source>
</evidence>
<protein>
    <recommendedName>
        <fullName evidence="3">DUF559 domain-containing protein</fullName>
    </recommendedName>
</protein>
<keyword evidence="2" id="KW-1185">Reference proteome</keyword>
<evidence type="ECO:0008006" key="3">
    <source>
        <dbReference type="Google" id="ProtNLM"/>
    </source>
</evidence>
<gene>
    <name evidence="1" type="ORF">GCM10025789_11160</name>
</gene>
<dbReference type="Proteomes" id="UP001501521">
    <property type="component" value="Unassembled WGS sequence"/>
</dbReference>
<accession>A0ABP9FG57</accession>